<dbReference type="SUPFAM" id="SSF54637">
    <property type="entry name" value="Thioesterase/thiol ester dehydrase-isomerase"/>
    <property type="match status" value="1"/>
</dbReference>
<reference evidence="2 3" key="1">
    <citation type="submission" date="2017-06" db="EMBL/GenBank/DDBJ databases">
        <authorList>
            <person name="Kim H.J."/>
            <person name="Triplett B.A."/>
        </authorList>
    </citation>
    <scope>NUCLEOTIDE SEQUENCE [LARGE SCALE GENOMIC DNA]</scope>
    <source>
        <strain evidence="2 3">DSM 43151</strain>
    </source>
</reference>
<dbReference type="InterPro" id="IPR025540">
    <property type="entry name" value="FlK"/>
</dbReference>
<dbReference type="InterPro" id="IPR054485">
    <property type="entry name" value="FlK-like_dom"/>
</dbReference>
<accession>A0A238X500</accession>
<dbReference type="Pfam" id="PF22636">
    <property type="entry name" value="FlK"/>
    <property type="match status" value="1"/>
</dbReference>
<dbReference type="InterPro" id="IPR029069">
    <property type="entry name" value="HotDog_dom_sf"/>
</dbReference>
<dbReference type="RefSeq" id="WP_143232271.1">
    <property type="nucleotide sequence ID" value="NZ_BOMU01000040.1"/>
</dbReference>
<dbReference type="Proteomes" id="UP000198415">
    <property type="component" value="Unassembled WGS sequence"/>
</dbReference>
<dbReference type="OrthoDB" id="6902891at2"/>
<gene>
    <name evidence="2" type="ORF">SAMN06264365_10383</name>
</gene>
<proteinExistence type="predicted"/>
<sequence>MSGEIAVVSNERRITVSPEDSASRWGNPGVEVLSTPAILGHVERLCADLLQPQLAPSEMTVGVRVVMNHRAPARIGEVVVIQATAAGDVSQPQFDFAVKSVDGSVLCDGVHQRAVVDADRFRARISG</sequence>
<organism evidence="2 3">
    <name type="scientific">Actinoplanes regularis</name>
    <dbReference type="NCBI Taxonomy" id="52697"/>
    <lineage>
        <taxon>Bacteria</taxon>
        <taxon>Bacillati</taxon>
        <taxon>Actinomycetota</taxon>
        <taxon>Actinomycetes</taxon>
        <taxon>Micromonosporales</taxon>
        <taxon>Micromonosporaceae</taxon>
        <taxon>Actinoplanes</taxon>
    </lineage>
</organism>
<feature type="domain" description="Fluoroacetyl-CoA-specific thioesterase-like" evidence="1">
    <location>
        <begin position="16"/>
        <end position="118"/>
    </location>
</feature>
<name>A0A238X500_9ACTN</name>
<evidence type="ECO:0000313" key="3">
    <source>
        <dbReference type="Proteomes" id="UP000198415"/>
    </source>
</evidence>
<dbReference type="EMBL" id="FZNR01000003">
    <property type="protein sequence ID" value="SNR54076.1"/>
    <property type="molecule type" value="Genomic_DNA"/>
</dbReference>
<evidence type="ECO:0000259" key="1">
    <source>
        <dbReference type="Pfam" id="PF22636"/>
    </source>
</evidence>
<keyword evidence="3" id="KW-1185">Reference proteome</keyword>
<protein>
    <submittedName>
        <fullName evidence="2">Predicted thioesterase</fullName>
    </submittedName>
</protein>
<dbReference type="Gene3D" id="3.10.129.10">
    <property type="entry name" value="Hotdog Thioesterase"/>
    <property type="match status" value="1"/>
</dbReference>
<dbReference type="PANTHER" id="PTHR36934:SF1">
    <property type="entry name" value="THIOESTERASE DOMAIN-CONTAINING PROTEIN"/>
    <property type="match status" value="1"/>
</dbReference>
<dbReference type="AlphaFoldDB" id="A0A238X500"/>
<dbReference type="PANTHER" id="PTHR36934">
    <property type="entry name" value="BLR0278 PROTEIN"/>
    <property type="match status" value="1"/>
</dbReference>
<evidence type="ECO:0000313" key="2">
    <source>
        <dbReference type="EMBL" id="SNR54076.1"/>
    </source>
</evidence>